<evidence type="ECO:0000313" key="2">
    <source>
        <dbReference type="Proteomes" id="UP000233200"/>
    </source>
</evidence>
<reference evidence="1" key="1">
    <citation type="submission" date="2025-08" db="UniProtKB">
        <authorList>
            <consortium name="Ensembl"/>
        </authorList>
    </citation>
    <scope>IDENTIFICATION</scope>
</reference>
<accession>A0A2K6QP97</accession>
<evidence type="ECO:0000313" key="1">
    <source>
        <dbReference type="Ensembl" id="ENSRROP00000030613.1"/>
    </source>
</evidence>
<dbReference type="AlphaFoldDB" id="A0A2K6QP97"/>
<dbReference type="GeneTree" id="ENSGT00910000148140"/>
<proteinExistence type="predicted"/>
<dbReference type="Proteomes" id="UP000233200">
    <property type="component" value="Unplaced"/>
</dbReference>
<sequence length="55" mass="5891">MVLPHLCVMYQLLHRSPARVSGALGSTLSQDSVNTLGVKEVICSSKHKVLATNIS</sequence>
<name>A0A2K6QP97_RHIRO</name>
<keyword evidence="2" id="KW-1185">Reference proteome</keyword>
<protein>
    <submittedName>
        <fullName evidence="1">Uncharacterized protein</fullName>
    </submittedName>
</protein>
<dbReference type="Ensembl" id="ENSRROT00000055024.1">
    <property type="protein sequence ID" value="ENSRROP00000030613.1"/>
    <property type="gene ID" value="ENSRROG00000039048.1"/>
</dbReference>
<organism evidence="1 2">
    <name type="scientific">Rhinopithecus roxellana</name>
    <name type="common">Golden snub-nosed monkey</name>
    <name type="synonym">Pygathrix roxellana</name>
    <dbReference type="NCBI Taxonomy" id="61622"/>
    <lineage>
        <taxon>Eukaryota</taxon>
        <taxon>Metazoa</taxon>
        <taxon>Chordata</taxon>
        <taxon>Craniata</taxon>
        <taxon>Vertebrata</taxon>
        <taxon>Euteleostomi</taxon>
        <taxon>Mammalia</taxon>
        <taxon>Eutheria</taxon>
        <taxon>Euarchontoglires</taxon>
        <taxon>Primates</taxon>
        <taxon>Haplorrhini</taxon>
        <taxon>Catarrhini</taxon>
        <taxon>Cercopithecidae</taxon>
        <taxon>Colobinae</taxon>
        <taxon>Rhinopithecus</taxon>
    </lineage>
</organism>
<reference evidence="1" key="2">
    <citation type="submission" date="2025-09" db="UniProtKB">
        <authorList>
            <consortium name="Ensembl"/>
        </authorList>
    </citation>
    <scope>IDENTIFICATION</scope>
</reference>